<feature type="domain" description="Transcriptional regulator TetR C-terminal Proteobacteria type" evidence="1">
    <location>
        <begin position="3"/>
        <end position="63"/>
    </location>
</feature>
<gene>
    <name evidence="2" type="ORF">Apa02nite_081720</name>
</gene>
<dbReference type="Gene3D" id="1.10.357.10">
    <property type="entry name" value="Tetracycline Repressor, domain 2"/>
    <property type="match status" value="1"/>
</dbReference>
<proteinExistence type="predicted"/>
<organism evidence="2 3">
    <name type="scientific">Actinoplanes palleronii</name>
    <dbReference type="NCBI Taxonomy" id="113570"/>
    <lineage>
        <taxon>Bacteria</taxon>
        <taxon>Bacillati</taxon>
        <taxon>Actinomycetota</taxon>
        <taxon>Actinomycetes</taxon>
        <taxon>Micromonosporales</taxon>
        <taxon>Micromonosporaceae</taxon>
        <taxon>Actinoplanes</taxon>
    </lineage>
</organism>
<name>A0ABQ4BN06_9ACTN</name>
<dbReference type="EMBL" id="BOMS01000137">
    <property type="protein sequence ID" value="GIE72064.1"/>
    <property type="molecule type" value="Genomic_DNA"/>
</dbReference>
<sequence>MAALGAQGVLAMPSVPAAVEQFLALIGHPANLRSLYGVLPLTETARREIAAAAADMFVRAYGTR</sequence>
<comment type="caution">
    <text evidence="2">The sequence shown here is derived from an EMBL/GenBank/DDBJ whole genome shotgun (WGS) entry which is preliminary data.</text>
</comment>
<dbReference type="Pfam" id="PF14246">
    <property type="entry name" value="TetR_C_7"/>
    <property type="match status" value="1"/>
</dbReference>
<dbReference type="RefSeq" id="WP_344574718.1">
    <property type="nucleotide sequence ID" value="NZ_BAAATY010000047.1"/>
</dbReference>
<evidence type="ECO:0000259" key="1">
    <source>
        <dbReference type="Pfam" id="PF14246"/>
    </source>
</evidence>
<reference evidence="2 3" key="1">
    <citation type="submission" date="2021-01" db="EMBL/GenBank/DDBJ databases">
        <title>Whole genome shotgun sequence of Actinoplanes palleronii NBRC 14916.</title>
        <authorList>
            <person name="Komaki H."/>
            <person name="Tamura T."/>
        </authorList>
    </citation>
    <scope>NUCLEOTIDE SEQUENCE [LARGE SCALE GENOMIC DNA]</scope>
    <source>
        <strain evidence="2 3">NBRC 14916</strain>
    </source>
</reference>
<accession>A0ABQ4BN06</accession>
<dbReference type="InterPro" id="IPR039536">
    <property type="entry name" value="TetR_C_Proteobacteria"/>
</dbReference>
<dbReference type="Proteomes" id="UP000624709">
    <property type="component" value="Unassembled WGS sequence"/>
</dbReference>
<evidence type="ECO:0000313" key="2">
    <source>
        <dbReference type="EMBL" id="GIE72064.1"/>
    </source>
</evidence>
<evidence type="ECO:0000313" key="3">
    <source>
        <dbReference type="Proteomes" id="UP000624709"/>
    </source>
</evidence>
<keyword evidence="3" id="KW-1185">Reference proteome</keyword>
<protein>
    <recommendedName>
        <fullName evidence="1">Transcriptional regulator TetR C-terminal Proteobacteria type domain-containing protein</fullName>
    </recommendedName>
</protein>